<feature type="region of interest" description="Disordered" evidence="1">
    <location>
        <begin position="110"/>
        <end position="131"/>
    </location>
</feature>
<organism evidence="3 4">
    <name type="scientific">Spodoptera frugiperda</name>
    <name type="common">Fall armyworm</name>
    <dbReference type="NCBI Taxonomy" id="7108"/>
    <lineage>
        <taxon>Eukaryota</taxon>
        <taxon>Metazoa</taxon>
        <taxon>Ecdysozoa</taxon>
        <taxon>Arthropoda</taxon>
        <taxon>Hexapoda</taxon>
        <taxon>Insecta</taxon>
        <taxon>Pterygota</taxon>
        <taxon>Neoptera</taxon>
        <taxon>Endopterygota</taxon>
        <taxon>Lepidoptera</taxon>
        <taxon>Glossata</taxon>
        <taxon>Ditrysia</taxon>
        <taxon>Noctuoidea</taxon>
        <taxon>Noctuidae</taxon>
        <taxon>Amphipyrinae</taxon>
        <taxon>Spodoptera</taxon>
    </lineage>
</organism>
<evidence type="ECO:0000256" key="2">
    <source>
        <dbReference type="SAM" id="SignalP"/>
    </source>
</evidence>
<accession>A0A9R0DHN4</accession>
<name>A0A9R0DHN4_SPOFR</name>
<sequence length="131" mass="14092">MNASGVILLILSITVVVVSSATIPERSDVECPLEDNPKTVDGEVVHNITRAASCVNGRRMAGCCVARNSCNFSTDVIDLTLYGPPGFRMICHHVCCPIQYILPITISNSTDSDTDSSNNNLDNDSDDDDDD</sequence>
<dbReference type="AlphaFoldDB" id="A0A9R0DHN4"/>
<evidence type="ECO:0000313" key="3">
    <source>
        <dbReference type="Proteomes" id="UP000829999"/>
    </source>
</evidence>
<feature type="signal peptide" evidence="2">
    <location>
        <begin position="1"/>
        <end position="20"/>
    </location>
</feature>
<proteinExistence type="predicted"/>
<evidence type="ECO:0000256" key="1">
    <source>
        <dbReference type="SAM" id="MobiDB-lite"/>
    </source>
</evidence>
<keyword evidence="2" id="KW-0732">Signal</keyword>
<evidence type="ECO:0000313" key="4">
    <source>
        <dbReference type="RefSeq" id="XP_035453774.2"/>
    </source>
</evidence>
<dbReference type="GeneID" id="118278596"/>
<feature type="compositionally biased region" description="Low complexity" evidence="1">
    <location>
        <begin position="110"/>
        <end position="122"/>
    </location>
</feature>
<feature type="chain" id="PRO_5040255243" evidence="2">
    <location>
        <begin position="21"/>
        <end position="131"/>
    </location>
</feature>
<reference evidence="4" key="1">
    <citation type="submission" date="2025-08" db="UniProtKB">
        <authorList>
            <consortium name="RefSeq"/>
        </authorList>
    </citation>
    <scope>IDENTIFICATION</scope>
    <source>
        <tissue evidence="4">Whole larval tissue</tissue>
    </source>
</reference>
<dbReference type="RefSeq" id="XP_035453774.2">
    <property type="nucleotide sequence ID" value="XM_035597881.2"/>
</dbReference>
<protein>
    <submittedName>
        <fullName evidence="4">Uncharacterized protein LOC118278596</fullName>
    </submittedName>
</protein>
<gene>
    <name evidence="4" type="primary">LOC118278596</name>
</gene>
<dbReference type="Proteomes" id="UP000829999">
    <property type="component" value="Chromosome 24"/>
</dbReference>
<keyword evidence="3" id="KW-1185">Reference proteome</keyword>
<dbReference type="OrthoDB" id="7437557at2759"/>